<dbReference type="EMBL" id="JBHFFA010000007">
    <property type="protein sequence ID" value="KAL2613707.1"/>
    <property type="molecule type" value="Genomic_DNA"/>
</dbReference>
<organism evidence="1 2">
    <name type="scientific">Riccia fluitans</name>
    <dbReference type="NCBI Taxonomy" id="41844"/>
    <lineage>
        <taxon>Eukaryota</taxon>
        <taxon>Viridiplantae</taxon>
        <taxon>Streptophyta</taxon>
        <taxon>Embryophyta</taxon>
        <taxon>Marchantiophyta</taxon>
        <taxon>Marchantiopsida</taxon>
        <taxon>Marchantiidae</taxon>
        <taxon>Marchantiales</taxon>
        <taxon>Ricciaceae</taxon>
        <taxon>Riccia</taxon>
    </lineage>
</organism>
<evidence type="ECO:0000313" key="2">
    <source>
        <dbReference type="Proteomes" id="UP001605036"/>
    </source>
</evidence>
<dbReference type="Proteomes" id="UP001605036">
    <property type="component" value="Unassembled WGS sequence"/>
</dbReference>
<dbReference type="AlphaFoldDB" id="A0ABD1XXU0"/>
<name>A0ABD1XXU0_9MARC</name>
<gene>
    <name evidence="1" type="ORF">R1flu_025399</name>
</gene>
<evidence type="ECO:0008006" key="3">
    <source>
        <dbReference type="Google" id="ProtNLM"/>
    </source>
</evidence>
<keyword evidence="2" id="KW-1185">Reference proteome</keyword>
<sequence length="83" mass="9151">MGGKKSFPFGIWLWPRVPGTAVYCGGPVRMVRRHNDRQAADVRESLQSGVGAGARANCVPSSFCGEFFLERSKIFTSWKPGVF</sequence>
<accession>A0ABD1XXU0</accession>
<protein>
    <recommendedName>
        <fullName evidence="3">Secreted protein</fullName>
    </recommendedName>
</protein>
<reference evidence="1 2" key="1">
    <citation type="submission" date="2024-09" db="EMBL/GenBank/DDBJ databases">
        <title>Chromosome-scale assembly of Riccia fluitans.</title>
        <authorList>
            <person name="Paukszto L."/>
            <person name="Sawicki J."/>
            <person name="Karawczyk K."/>
            <person name="Piernik-Szablinska J."/>
            <person name="Szczecinska M."/>
            <person name="Mazdziarz M."/>
        </authorList>
    </citation>
    <scope>NUCLEOTIDE SEQUENCE [LARGE SCALE GENOMIC DNA]</scope>
    <source>
        <strain evidence="1">Rf_01</strain>
        <tissue evidence="1">Aerial parts of the thallus</tissue>
    </source>
</reference>
<proteinExistence type="predicted"/>
<evidence type="ECO:0000313" key="1">
    <source>
        <dbReference type="EMBL" id="KAL2613707.1"/>
    </source>
</evidence>
<comment type="caution">
    <text evidence="1">The sequence shown here is derived from an EMBL/GenBank/DDBJ whole genome shotgun (WGS) entry which is preliminary data.</text>
</comment>